<name>V8G2P8_9BURK</name>
<evidence type="ECO:0000313" key="4">
    <source>
        <dbReference type="Proteomes" id="UP000018766"/>
    </source>
</evidence>
<dbReference type="Pfam" id="PF20789">
    <property type="entry name" value="4HBT_3C"/>
    <property type="match status" value="1"/>
</dbReference>
<dbReference type="OrthoDB" id="1413770at2"/>
<dbReference type="SUPFAM" id="SSF54637">
    <property type="entry name" value="Thioesterase/thiol ester dehydrase-isomerase"/>
    <property type="match status" value="1"/>
</dbReference>
<dbReference type="PATRIC" id="fig|1414851.3.peg.1545"/>
<dbReference type="InterPro" id="IPR029069">
    <property type="entry name" value="HotDog_dom_sf"/>
</dbReference>
<evidence type="ECO:0000259" key="2">
    <source>
        <dbReference type="Pfam" id="PF20789"/>
    </source>
</evidence>
<evidence type="ECO:0000313" key="3">
    <source>
        <dbReference type="EMBL" id="ETD70799.1"/>
    </source>
</evidence>
<dbReference type="InterPro" id="IPR049449">
    <property type="entry name" value="TesB_ACOT8-like_N"/>
</dbReference>
<dbReference type="AlphaFoldDB" id="V8G2P8"/>
<evidence type="ECO:0000259" key="1">
    <source>
        <dbReference type="Pfam" id="PF13622"/>
    </source>
</evidence>
<keyword evidence="4" id="KW-1185">Reference proteome</keyword>
<dbReference type="Pfam" id="PF13622">
    <property type="entry name" value="4HBT_3"/>
    <property type="match status" value="1"/>
</dbReference>
<dbReference type="Proteomes" id="UP000018766">
    <property type="component" value="Unassembled WGS sequence"/>
</dbReference>
<feature type="domain" description="Acyl-CoA thioesterase-like C-terminal" evidence="2">
    <location>
        <begin position="144"/>
        <end position="262"/>
    </location>
</feature>
<dbReference type="InterPro" id="IPR042171">
    <property type="entry name" value="Acyl-CoA_hotdog"/>
</dbReference>
<sequence length="272" mass="30417">MPAFYRCILREQSEDGKTVIATYEPNIHAQGAWNPHEQHMAPASGIITRELEAFNPNEHLRIGRISFDIFGLISFDRFTIETRTIRPGKTIELIESTMKSQGKICIVARAWRMMIHDTSSVHGLEDDHVSTPDLLPAWNGMLRWSGGYIQSIDVRIGPNHRPGKGIVWVNTGVEMVEGESTTDLAHIIGLVDTANGIVPRQEGEFKWAFPNLDLQVHMHRLPQGAWLGLETIQQYGSDGVGLTSSVLHDIHGPFGRSEQILTIRPMPSENKA</sequence>
<reference evidence="3 4" key="1">
    <citation type="submission" date="2013-11" db="EMBL/GenBank/DDBJ databases">
        <title>Genomic analysis of Pelistega sp. HM-7.</title>
        <authorList>
            <person name="Kumbhare S.V."/>
            <person name="Shetty S.A."/>
            <person name="Sharma O."/>
            <person name="Dhotre D.P."/>
        </authorList>
    </citation>
    <scope>NUCLEOTIDE SEQUENCE [LARGE SCALE GENOMIC DNA]</scope>
    <source>
        <strain evidence="3 4">HM-7</strain>
    </source>
</reference>
<organism evidence="3 4">
    <name type="scientific">Pelistega indica</name>
    <dbReference type="NCBI Taxonomy" id="1414851"/>
    <lineage>
        <taxon>Bacteria</taxon>
        <taxon>Pseudomonadati</taxon>
        <taxon>Pseudomonadota</taxon>
        <taxon>Betaproteobacteria</taxon>
        <taxon>Burkholderiales</taxon>
        <taxon>Alcaligenaceae</taxon>
        <taxon>Pelistega</taxon>
    </lineage>
</organism>
<gene>
    <name evidence="3" type="ORF">V757_07490</name>
</gene>
<accession>V8G2P8</accession>
<comment type="caution">
    <text evidence="3">The sequence shown here is derived from an EMBL/GenBank/DDBJ whole genome shotgun (WGS) entry which is preliminary data.</text>
</comment>
<dbReference type="RefSeq" id="WP_023951303.1">
    <property type="nucleotide sequence ID" value="NZ_AYSV01000087.1"/>
</dbReference>
<feature type="domain" description="Acyl-CoA thioesterase-like N-terminal HotDog" evidence="1">
    <location>
        <begin position="31"/>
        <end position="113"/>
    </location>
</feature>
<dbReference type="Gene3D" id="2.40.160.210">
    <property type="entry name" value="Acyl-CoA thioesterase, double hotdog domain"/>
    <property type="match status" value="1"/>
</dbReference>
<protein>
    <submittedName>
        <fullName evidence="3">Thioesterase</fullName>
    </submittedName>
</protein>
<proteinExistence type="predicted"/>
<dbReference type="EMBL" id="AYSV01000087">
    <property type="protein sequence ID" value="ETD70799.1"/>
    <property type="molecule type" value="Genomic_DNA"/>
</dbReference>
<dbReference type="InterPro" id="IPR049450">
    <property type="entry name" value="ACOT8-like_C"/>
</dbReference>